<proteinExistence type="predicted"/>
<dbReference type="PROSITE" id="PS50005">
    <property type="entry name" value="TPR"/>
    <property type="match status" value="1"/>
</dbReference>
<dbReference type="Gene3D" id="2.40.170.20">
    <property type="entry name" value="TonB-dependent receptor, beta-barrel domain"/>
    <property type="match status" value="1"/>
</dbReference>
<organism evidence="7 8">
    <name type="scientific">Metarhizobium album</name>
    <dbReference type="NCBI Taxonomy" id="2182425"/>
    <lineage>
        <taxon>Bacteria</taxon>
        <taxon>Pseudomonadati</taxon>
        <taxon>Pseudomonadota</taxon>
        <taxon>Alphaproteobacteria</taxon>
        <taxon>Hyphomicrobiales</taxon>
        <taxon>Rhizobiaceae</taxon>
        <taxon>Metarhizobium</taxon>
    </lineage>
</organism>
<comment type="subcellular location">
    <subcellularLocation>
        <location evidence="1">Cell outer membrane</location>
    </subcellularLocation>
</comment>
<dbReference type="Gene3D" id="2.60.120.1440">
    <property type="match status" value="1"/>
</dbReference>
<evidence type="ECO:0000256" key="1">
    <source>
        <dbReference type="ARBA" id="ARBA00004442"/>
    </source>
</evidence>
<evidence type="ECO:0000256" key="4">
    <source>
        <dbReference type="PROSITE-ProRule" id="PRU00339"/>
    </source>
</evidence>
<feature type="repeat" description="TPR" evidence="4">
    <location>
        <begin position="444"/>
        <end position="477"/>
    </location>
</feature>
<dbReference type="InterPro" id="IPR006860">
    <property type="entry name" value="FecR"/>
</dbReference>
<dbReference type="Pfam" id="PF04773">
    <property type="entry name" value="FecR"/>
    <property type="match status" value="1"/>
</dbReference>
<dbReference type="SUPFAM" id="SSF56935">
    <property type="entry name" value="Porins"/>
    <property type="match status" value="1"/>
</dbReference>
<protein>
    <submittedName>
        <fullName evidence="7">TonB-dependent receptor</fullName>
    </submittedName>
</protein>
<dbReference type="InterPro" id="IPR011990">
    <property type="entry name" value="TPR-like_helical_dom_sf"/>
</dbReference>
<reference evidence="7 8" key="1">
    <citation type="submission" date="2018-05" db="EMBL/GenBank/DDBJ databases">
        <title>The draft genome of strain NS-104.</title>
        <authorList>
            <person name="Hang P."/>
            <person name="Jiang J."/>
        </authorList>
    </citation>
    <scope>NUCLEOTIDE SEQUENCE [LARGE SCALE GENOMIC DNA]</scope>
    <source>
        <strain evidence="7 8">NS-104</strain>
    </source>
</reference>
<comment type="caution">
    <text evidence="7">The sequence shown here is derived from an EMBL/GenBank/DDBJ whole genome shotgun (WGS) entry which is preliminary data.</text>
</comment>
<gene>
    <name evidence="7" type="ORF">DEM27_13915</name>
</gene>
<dbReference type="OrthoDB" id="7810516at2"/>
<accession>A0A2U2DR32</accession>
<evidence type="ECO:0000256" key="3">
    <source>
        <dbReference type="ARBA" id="ARBA00023237"/>
    </source>
</evidence>
<keyword evidence="2" id="KW-0472">Membrane</keyword>
<dbReference type="GO" id="GO:0009279">
    <property type="term" value="C:cell outer membrane"/>
    <property type="evidence" value="ECO:0007669"/>
    <property type="project" value="UniProtKB-SubCell"/>
</dbReference>
<evidence type="ECO:0000256" key="5">
    <source>
        <dbReference type="SAM" id="SignalP"/>
    </source>
</evidence>
<evidence type="ECO:0000256" key="2">
    <source>
        <dbReference type="ARBA" id="ARBA00023136"/>
    </source>
</evidence>
<feature type="signal peptide" evidence="5">
    <location>
        <begin position="1"/>
        <end position="23"/>
    </location>
</feature>
<dbReference type="RefSeq" id="WP_109458842.1">
    <property type="nucleotide sequence ID" value="NZ_QFBC01000005.1"/>
</dbReference>
<feature type="chain" id="PRO_5015446752" evidence="5">
    <location>
        <begin position="24"/>
        <end position="1216"/>
    </location>
</feature>
<sequence>MRSHLARVLLAGVAFCLAWPAMAEPVLRSQPAAGAVIARKSGEEVRFVDISNWQYVDLQQNLLAGDVLRTNATGQLAVLFSDRTQVRLARNTSLLVKNMNGGSAETGLELQSGTIWARAERGGQGLAVDTPAATAAIRGTDWTLTVDASGKTSLIVLEGLVELKNAQGSVQVAQGEAAVASIGQAPQKVVIVDPKDREQMLFYLQLRDSFGWMPASPLSVRGMSAEKQRIEATAPQTRSAEDWLTLAEIDMSLNGRSNAEAALAEAETRGLTAGQRARAALISGLIAGSERRYDDAAKLFKLAVPGLDPQRRTIAQYGGYYARSLRDPNRVEQPPASYAGPYGALAEAWTAGFLKDIKAAVDILKKAEQRFPDDATLPAARAQFALLIDDREQVMDASNRALSLDPTHPMALEARAHYKAGYEADLKGAIADLNAALVVAPGSTSAWNSLGLALSAIGDNRKAEEALKTSIALDPRDPVSHINLSILYLDQGRVKEAKKEIDTAMAADPSFDLALIARGRYYMQTGEMDKAMSDLLAGSTANPGYSQAQLMLAAVHYETGNRDAAAQAIDNADRLDANDPVVSSVRTAIAIDDYDAAGAIRYAQEFLRRARARGGYYGALSANQDAGSTLNNAFRLQGLDAWGQYYGDVVFDPFAGSSYIDQTLRGSPNPYSNTFGYEDNTAAYSDNSASFSSFMQGLMLDPHMLTGRSRTANLLRRPFLEGSIGGTLTRPDGEGKDGRVKEAELQGYSNTPFPVSFYGTARFETNPDTRVFEGLPGGFVSETDIRSGTAYISASPTPDDHVVGFFSRNKSEQNVVTPLLLGDILAGASSSYNQDSTNAGIAWSHSFGYRNNLNAAVFYGDIKKDSREIGVFGDFPLGENYGLDTQKNLVGAINHTVGDDDLTWRYGVEGGRIDAHWQRLAITYTPPSLTPTDVTFNDVEDEITVGRAYVDALYEATPDLKFEGALFGRYLDGDTVQVSRLEPRAGVAWSPAEGHWLRAGILREGFDLNIPTLAPIGMVGMQSNQQQLGFNGYTDTFAARWEAEWNDRFFTAVDVQHQQMHNLSIDIPLTTNTIDLNRGRIDRVSVTANLALDYGFGISATAVYADSENQDRDSFGYGRGLPYVPEKAAQVALTWVNTNNVKTTLAANYTGKRQGDDLGTELDGYWTVDAKLEWEPLDKRFAVNLAVYNLLDEDFLVSTFIPGWGRTYMGSLKVRF</sequence>
<dbReference type="SUPFAM" id="SSF48452">
    <property type="entry name" value="TPR-like"/>
    <property type="match status" value="2"/>
</dbReference>
<dbReference type="Gene3D" id="1.25.40.10">
    <property type="entry name" value="Tetratricopeptide repeat domain"/>
    <property type="match status" value="2"/>
</dbReference>
<dbReference type="Proteomes" id="UP000245252">
    <property type="component" value="Unassembled WGS sequence"/>
</dbReference>
<keyword evidence="7" id="KW-0675">Receptor</keyword>
<dbReference type="Pfam" id="PF14559">
    <property type="entry name" value="TPR_19"/>
    <property type="match status" value="1"/>
</dbReference>
<keyword evidence="3" id="KW-0998">Cell outer membrane</keyword>
<keyword evidence="4" id="KW-0802">TPR repeat</keyword>
<evidence type="ECO:0000313" key="8">
    <source>
        <dbReference type="Proteomes" id="UP000245252"/>
    </source>
</evidence>
<dbReference type="AlphaFoldDB" id="A0A2U2DR32"/>
<dbReference type="EMBL" id="QFBC01000005">
    <property type="protein sequence ID" value="PWE55764.1"/>
    <property type="molecule type" value="Genomic_DNA"/>
</dbReference>
<keyword evidence="8" id="KW-1185">Reference proteome</keyword>
<dbReference type="InterPro" id="IPR019734">
    <property type="entry name" value="TPR_rpt"/>
</dbReference>
<dbReference type="PANTHER" id="PTHR38731">
    <property type="entry name" value="LIPL45-RELATED LIPOPROTEIN-RELATED"/>
    <property type="match status" value="1"/>
</dbReference>
<feature type="domain" description="FecR protein" evidence="6">
    <location>
        <begin position="66"/>
        <end position="162"/>
    </location>
</feature>
<evidence type="ECO:0000313" key="7">
    <source>
        <dbReference type="EMBL" id="PWE55764.1"/>
    </source>
</evidence>
<dbReference type="SMART" id="SM00028">
    <property type="entry name" value="TPR"/>
    <property type="match status" value="5"/>
</dbReference>
<evidence type="ECO:0000259" key="6">
    <source>
        <dbReference type="Pfam" id="PF04773"/>
    </source>
</evidence>
<name>A0A2U2DR32_9HYPH</name>
<keyword evidence="5" id="KW-0732">Signal</keyword>
<dbReference type="InterPro" id="IPR036942">
    <property type="entry name" value="Beta-barrel_TonB_sf"/>
</dbReference>